<evidence type="ECO:0000256" key="1">
    <source>
        <dbReference type="ARBA" id="ARBA00022750"/>
    </source>
</evidence>
<feature type="compositionally biased region" description="Polar residues" evidence="2">
    <location>
        <begin position="198"/>
        <end position="208"/>
    </location>
</feature>
<keyword evidence="4" id="KW-0675">Receptor</keyword>
<dbReference type="Pfam" id="PF14223">
    <property type="entry name" value="Retrotran_gag_2"/>
    <property type="match status" value="1"/>
</dbReference>
<dbReference type="Pfam" id="PF25597">
    <property type="entry name" value="SH3_retrovirus"/>
    <property type="match status" value="1"/>
</dbReference>
<protein>
    <submittedName>
        <fullName evidence="4">Transmembrane signal receptor</fullName>
    </submittedName>
</protein>
<keyword evidence="1" id="KW-0064">Aspartyl protease</keyword>
<dbReference type="Pfam" id="PF07727">
    <property type="entry name" value="RVT_2"/>
    <property type="match status" value="1"/>
</dbReference>
<accession>A0AAV3Q461</accession>
<sequence>MISTTITTTVTSPTGSNNTTPETTTTDPPIVEAVSTTSLIVNPKFLIWVRQDQLVMSWLFSSLSTPVLARVVKCTTSFQLHTTKKGTLPMADYVEKMNTIIDNLSVSLTPVSDIELVSHILDGLDSDYDSLITSVYTRGTAITVEELTSLILQHEARMTQRLEAGISINYAAKNNQYHKSFKSSQSYQSNNNASRRYVQSSSNDSSSKTALIATPSTIQDPSWYIDSGATNHITADLNNLSLYHDYHGSDKISVGNGQTLPINHTGKTSISAYPNKYVHLNNILHVPQITKNLLSVSQLAADNNVYLEFHAGHCFVKDLQGRILLQGKLDQGLYRLESNASSQDHSASLPKPSHFALVGEKTSFDKWHERLGHPAPHIVQKLVAQSLISTSNPVNKLSQSVCASCQLGKSHRFHLPASTFVSTAPLELVYSDVWGKSPVVSNKGFQYYVHFTDHFTKYVWFYPMKSKSEVYQIFNEFKAMVETKFERKIKTLQSDWGGEYRNLNLLGITHQLSCPHTPSQNGAAERKHRHIVETGLTLLAKASMPLKYWDDAFSSAVYLINRLPNKSLDYMSPYQKVCGRHPQYNLLKVFGCRCYPYLRPYNKHKLHFRSLPCIFTGYSFQHKGYKCFHLASGREYIVRHVVFDEQLFPFAQGSTTSVSSLFFPNHVSSTPLGILTCSHPSVTSYPNLPSLPSPITPTPLDLPPFPHVNPISHSSSPILQSTVPPSSEPSGDLVHVPIQTDTPPSQPAVTIPVKQSLPLTRMVTRSQTNSLKPRVFNVSKYPLRNVLVEPSCYSQAKEYPEWQTAMQEEYDALVKNQTWSLVPAPSHHNIVNCKWIYRVKKHADGSFQRCKARLVATGVSQQYGVDYFETFSPVVKATTIRIVLHMAVSLGWNIRQVDVNNAFLHGLLSEEVYMKQPPGFKDTTNASYVCKLHKAIYGLKQAPRAWFHRLSARLIQIGFKSSSADSSLFIKSQSGQCVFLLVYVDDIIITGHSTLDNQAIIDQLHSEFALKDLGSLHYFLGIEVLPTPSGLHLNQSKYLAEVLERVKMDGAKPLGNPCTTEGQISSVNQEPFSDPTMYRSTVGALQYLTITRPDIAFAVNKACQFMQSPSILHWQFVKRILRYLKGSVQHGILIQPSSSFELKAYTDADWAGCPDTRRSTSGFVIFMGNSLISWSSRKQKVVARSSTEAEYRSLALCTAELMWIQKLLKELHVISSSSPTLFCDNLGATYLSVNLVLHSRIKHVEIDICFVRERVTNGALKVQYVPTLHQIADVLTKGLSTSRFHILRSKLNVVSPQFHLRGGVRSYEQEHAKEDSKSVVHDHVKAGAKDVVQSLNIEFCEFQ</sequence>
<dbReference type="PANTHER" id="PTHR11439">
    <property type="entry name" value="GAG-POL-RELATED RETROTRANSPOSON"/>
    <property type="match status" value="1"/>
</dbReference>
<dbReference type="InterPro" id="IPR054722">
    <property type="entry name" value="PolX-like_BBD"/>
</dbReference>
<dbReference type="Proteomes" id="UP001454036">
    <property type="component" value="Unassembled WGS sequence"/>
</dbReference>
<reference evidence="4 5" key="1">
    <citation type="submission" date="2024-01" db="EMBL/GenBank/DDBJ databases">
        <title>The complete chloroplast genome sequence of Lithospermum erythrorhizon: insights into the phylogenetic relationship among Boraginaceae species and the maternal lineages of purple gromwells.</title>
        <authorList>
            <person name="Okada T."/>
            <person name="Watanabe K."/>
        </authorList>
    </citation>
    <scope>NUCLEOTIDE SEQUENCE [LARGE SCALE GENOMIC DNA]</scope>
</reference>
<gene>
    <name evidence="4" type="ORF">LIER_15125</name>
</gene>
<feature type="region of interest" description="Disordered" evidence="2">
    <location>
        <begin position="181"/>
        <end position="208"/>
    </location>
</feature>
<dbReference type="Pfam" id="PF13976">
    <property type="entry name" value="gag_pre-integrs"/>
    <property type="match status" value="1"/>
</dbReference>
<feature type="domain" description="Integrase catalytic" evidence="3">
    <location>
        <begin position="421"/>
        <end position="581"/>
    </location>
</feature>
<dbReference type="InterPro" id="IPR013103">
    <property type="entry name" value="RVT_2"/>
</dbReference>
<dbReference type="PANTHER" id="PTHR11439:SF455">
    <property type="entry name" value="RLK (RECEPTOR-LIKE PROTEIN KINASE) 8, PUTATIVE-RELATED"/>
    <property type="match status" value="1"/>
</dbReference>
<evidence type="ECO:0000259" key="3">
    <source>
        <dbReference type="PROSITE" id="PS50994"/>
    </source>
</evidence>
<organism evidence="4 5">
    <name type="scientific">Lithospermum erythrorhizon</name>
    <name type="common">Purple gromwell</name>
    <name type="synonym">Lithospermum officinale var. erythrorhizon</name>
    <dbReference type="NCBI Taxonomy" id="34254"/>
    <lineage>
        <taxon>Eukaryota</taxon>
        <taxon>Viridiplantae</taxon>
        <taxon>Streptophyta</taxon>
        <taxon>Embryophyta</taxon>
        <taxon>Tracheophyta</taxon>
        <taxon>Spermatophyta</taxon>
        <taxon>Magnoliopsida</taxon>
        <taxon>eudicotyledons</taxon>
        <taxon>Gunneridae</taxon>
        <taxon>Pentapetalae</taxon>
        <taxon>asterids</taxon>
        <taxon>lamiids</taxon>
        <taxon>Boraginales</taxon>
        <taxon>Boraginaceae</taxon>
        <taxon>Boraginoideae</taxon>
        <taxon>Lithospermeae</taxon>
        <taxon>Lithospermum</taxon>
    </lineage>
</organism>
<keyword evidence="4" id="KW-0812">Transmembrane</keyword>
<dbReference type="CDD" id="cd09272">
    <property type="entry name" value="RNase_HI_RT_Ty1"/>
    <property type="match status" value="1"/>
</dbReference>
<comment type="caution">
    <text evidence="4">The sequence shown here is derived from an EMBL/GenBank/DDBJ whole genome shotgun (WGS) entry which is preliminary data.</text>
</comment>
<keyword evidence="5" id="KW-1185">Reference proteome</keyword>
<dbReference type="Pfam" id="PF22936">
    <property type="entry name" value="Pol_BBD"/>
    <property type="match status" value="1"/>
</dbReference>
<feature type="compositionally biased region" description="Low complexity" evidence="2">
    <location>
        <begin position="183"/>
        <end position="197"/>
    </location>
</feature>
<dbReference type="SUPFAM" id="SSF56672">
    <property type="entry name" value="DNA/RNA polymerases"/>
    <property type="match status" value="1"/>
</dbReference>
<dbReference type="InterPro" id="IPR012337">
    <property type="entry name" value="RNaseH-like_sf"/>
</dbReference>
<dbReference type="GO" id="GO:0004190">
    <property type="term" value="F:aspartic-type endopeptidase activity"/>
    <property type="evidence" value="ECO:0007669"/>
    <property type="project" value="UniProtKB-KW"/>
</dbReference>
<dbReference type="InterPro" id="IPR057670">
    <property type="entry name" value="SH3_retrovirus"/>
</dbReference>
<dbReference type="EMBL" id="BAABME010003227">
    <property type="protein sequence ID" value="GAA0157982.1"/>
    <property type="molecule type" value="Genomic_DNA"/>
</dbReference>
<evidence type="ECO:0000313" key="5">
    <source>
        <dbReference type="Proteomes" id="UP001454036"/>
    </source>
</evidence>
<name>A0AAV3Q461_LITER</name>
<dbReference type="InterPro" id="IPR025724">
    <property type="entry name" value="GAG-pre-integrase_dom"/>
</dbReference>
<evidence type="ECO:0000313" key="4">
    <source>
        <dbReference type="EMBL" id="GAA0157982.1"/>
    </source>
</evidence>
<keyword evidence="4" id="KW-0472">Membrane</keyword>
<proteinExistence type="predicted"/>
<dbReference type="InterPro" id="IPR043502">
    <property type="entry name" value="DNA/RNA_pol_sf"/>
</dbReference>
<dbReference type="PROSITE" id="PS50994">
    <property type="entry name" value="INTEGRASE"/>
    <property type="match status" value="1"/>
</dbReference>
<dbReference type="InterPro" id="IPR001584">
    <property type="entry name" value="Integrase_cat-core"/>
</dbReference>
<evidence type="ECO:0000256" key="2">
    <source>
        <dbReference type="SAM" id="MobiDB-lite"/>
    </source>
</evidence>
<dbReference type="SUPFAM" id="SSF53098">
    <property type="entry name" value="Ribonuclease H-like"/>
    <property type="match status" value="1"/>
</dbReference>
<dbReference type="InterPro" id="IPR036397">
    <property type="entry name" value="RNaseH_sf"/>
</dbReference>
<dbReference type="Gene3D" id="3.30.420.10">
    <property type="entry name" value="Ribonuclease H-like superfamily/Ribonuclease H"/>
    <property type="match status" value="1"/>
</dbReference>
<dbReference type="GO" id="GO:0015074">
    <property type="term" value="P:DNA integration"/>
    <property type="evidence" value="ECO:0007669"/>
    <property type="project" value="InterPro"/>
</dbReference>
<keyword evidence="1" id="KW-0378">Hydrolase</keyword>
<feature type="region of interest" description="Disordered" evidence="2">
    <location>
        <begin position="1"/>
        <end position="28"/>
    </location>
</feature>
<dbReference type="GO" id="GO:0003676">
    <property type="term" value="F:nucleic acid binding"/>
    <property type="evidence" value="ECO:0007669"/>
    <property type="project" value="InterPro"/>
</dbReference>
<keyword evidence="1" id="KW-0645">Protease</keyword>